<sequence length="85" mass="9695">MSKTIPRAYISALIFLIINKQHHANTDIQGDHLSLPVFYYFRSVNTFSVSLANHHIGIYGAHHNISIPLKHCTKMKHCDIKIISI</sequence>
<reference evidence="2" key="1">
    <citation type="journal article" date="2018" name="Genome Biol.">
        <title>SKESA: strategic k-mer extension for scrupulous assemblies.</title>
        <authorList>
            <person name="Souvorov A."/>
            <person name="Agarwala R."/>
            <person name="Lipman D.J."/>
        </authorList>
    </citation>
    <scope>NUCLEOTIDE SEQUENCE [LARGE SCALE GENOMIC DNA]</scope>
    <source>
        <strain evidence="2">C0382</strain>
    </source>
</reference>
<protein>
    <submittedName>
        <fullName evidence="1">Uncharacterized protein</fullName>
    </submittedName>
</protein>
<proteinExistence type="predicted"/>
<reference evidence="2" key="3">
    <citation type="submission" date="2020-01" db="EMBL/GenBank/DDBJ databases">
        <authorList>
            <consortium name="NCBI Pathogen Detection Project"/>
        </authorList>
    </citation>
    <scope>NUCLEOTIDE SEQUENCE</scope>
    <source>
        <strain evidence="2">C0382</strain>
    </source>
</reference>
<dbReference type="Proteomes" id="UP000382540">
    <property type="component" value="Unassembled WGS sequence"/>
</dbReference>
<organism evidence="1 3">
    <name type="scientific">Escherichia coli</name>
    <dbReference type="NCBI Taxonomy" id="562"/>
    <lineage>
        <taxon>Bacteria</taxon>
        <taxon>Pseudomonadati</taxon>
        <taxon>Pseudomonadota</taxon>
        <taxon>Gammaproteobacteria</taxon>
        <taxon>Enterobacterales</taxon>
        <taxon>Enterobacteriaceae</taxon>
        <taxon>Escherichia</taxon>
    </lineage>
</organism>
<evidence type="ECO:0000313" key="1">
    <source>
        <dbReference type="EMBL" id="EAC1532586.1"/>
    </source>
</evidence>
<dbReference type="Proteomes" id="UP000843571">
    <property type="component" value="Unassembled WGS sequence"/>
</dbReference>
<name>A0A3K0K0K3_ECOLX</name>
<evidence type="ECO:0000313" key="3">
    <source>
        <dbReference type="Proteomes" id="UP000382540"/>
    </source>
</evidence>
<dbReference type="AlphaFoldDB" id="A0A3K0K0K3"/>
<dbReference type="EMBL" id="AAAGZE010000022">
    <property type="protein sequence ID" value="EAC1532586.1"/>
    <property type="molecule type" value="Genomic_DNA"/>
</dbReference>
<accession>A0A3K0K0K3</accession>
<dbReference type="EMBL" id="DABCJL010000006">
    <property type="protein sequence ID" value="HAH7769385.1"/>
    <property type="molecule type" value="Genomic_DNA"/>
</dbReference>
<evidence type="ECO:0000313" key="2">
    <source>
        <dbReference type="EMBL" id="HAH7769385.1"/>
    </source>
</evidence>
<gene>
    <name evidence="1" type="ORF">D9J61_11220</name>
    <name evidence="2" type="ORF">HIE29_002836</name>
</gene>
<reference evidence="1 3" key="2">
    <citation type="submission" date="2018-10" db="EMBL/GenBank/DDBJ databases">
        <authorList>
            <consortium name="NARMS: The National Antimicrobial Resistance Monitoring System"/>
        </authorList>
    </citation>
    <scope>NUCLEOTIDE SEQUENCE [LARGE SCALE GENOMIC DNA]</scope>
    <source>
        <strain evidence="1 3">CVM N17EC1330</strain>
    </source>
</reference>
<comment type="caution">
    <text evidence="1">The sequence shown here is derived from an EMBL/GenBank/DDBJ whole genome shotgun (WGS) entry which is preliminary data.</text>
</comment>